<proteinExistence type="predicted"/>
<accession>A0A8X6LZA3</accession>
<name>A0A8X6LZA3_TRICU</name>
<reference evidence="2" key="1">
    <citation type="submission" date="2020-07" db="EMBL/GenBank/DDBJ databases">
        <title>Multicomponent nature underlies the extraordinary mechanical properties of spider dragline silk.</title>
        <authorList>
            <person name="Kono N."/>
            <person name="Nakamura H."/>
            <person name="Mori M."/>
            <person name="Yoshida Y."/>
            <person name="Ohtoshi R."/>
            <person name="Malay A.D."/>
            <person name="Moran D.A.P."/>
            <person name="Tomita M."/>
            <person name="Numata K."/>
            <person name="Arakawa K."/>
        </authorList>
    </citation>
    <scope>NUCLEOTIDE SEQUENCE</scope>
</reference>
<comment type="caution">
    <text evidence="2">The sequence shown here is derived from an EMBL/GenBank/DDBJ whole genome shotgun (WGS) entry which is preliminary data.</text>
</comment>
<dbReference type="EMBL" id="BMAO01028638">
    <property type="protein sequence ID" value="GFR26197.1"/>
    <property type="molecule type" value="Genomic_DNA"/>
</dbReference>
<sequence length="100" mass="11580">MNVPSQITKQKTLCCYKYPQDPLRNGRQNDCYQQILRPSQNKFPWKPLISSATETKGLNQRQRRAPKLQKPNETQKKEKDTQIVAGTIASVECRPVNDHK</sequence>
<organism evidence="2 3">
    <name type="scientific">Trichonephila clavata</name>
    <name type="common">Joro spider</name>
    <name type="synonym">Nephila clavata</name>
    <dbReference type="NCBI Taxonomy" id="2740835"/>
    <lineage>
        <taxon>Eukaryota</taxon>
        <taxon>Metazoa</taxon>
        <taxon>Ecdysozoa</taxon>
        <taxon>Arthropoda</taxon>
        <taxon>Chelicerata</taxon>
        <taxon>Arachnida</taxon>
        <taxon>Araneae</taxon>
        <taxon>Araneomorphae</taxon>
        <taxon>Entelegynae</taxon>
        <taxon>Araneoidea</taxon>
        <taxon>Nephilidae</taxon>
        <taxon>Trichonephila</taxon>
    </lineage>
</organism>
<keyword evidence="3" id="KW-1185">Reference proteome</keyword>
<protein>
    <submittedName>
        <fullName evidence="2">Uncharacterized protein</fullName>
    </submittedName>
</protein>
<evidence type="ECO:0000313" key="3">
    <source>
        <dbReference type="Proteomes" id="UP000887116"/>
    </source>
</evidence>
<dbReference type="Proteomes" id="UP000887116">
    <property type="component" value="Unassembled WGS sequence"/>
</dbReference>
<gene>
    <name evidence="2" type="ORF">TNCT_193911</name>
</gene>
<feature type="region of interest" description="Disordered" evidence="1">
    <location>
        <begin position="52"/>
        <end position="83"/>
    </location>
</feature>
<dbReference type="AlphaFoldDB" id="A0A8X6LZA3"/>
<evidence type="ECO:0000256" key="1">
    <source>
        <dbReference type="SAM" id="MobiDB-lite"/>
    </source>
</evidence>
<evidence type="ECO:0000313" key="2">
    <source>
        <dbReference type="EMBL" id="GFR26197.1"/>
    </source>
</evidence>